<protein>
    <submittedName>
        <fullName evidence="8">Kinase non-catalytic C-lobe domain-containing protein 1</fullName>
    </submittedName>
</protein>
<keyword evidence="8" id="KW-0808">Transferase</keyword>
<feature type="compositionally biased region" description="Low complexity" evidence="4">
    <location>
        <begin position="610"/>
        <end position="620"/>
    </location>
</feature>
<dbReference type="GO" id="GO:0030425">
    <property type="term" value="C:dendrite"/>
    <property type="evidence" value="ECO:0007669"/>
    <property type="project" value="TreeGrafter"/>
</dbReference>
<feature type="region of interest" description="Disordered" evidence="4">
    <location>
        <begin position="1"/>
        <end position="34"/>
    </location>
</feature>
<feature type="region of interest" description="Disordered" evidence="4">
    <location>
        <begin position="1238"/>
        <end position="1301"/>
    </location>
</feature>
<evidence type="ECO:0000259" key="5">
    <source>
        <dbReference type="PROSITE" id="PS50009"/>
    </source>
</evidence>
<feature type="compositionally biased region" description="Basic and acidic residues" evidence="4">
    <location>
        <begin position="302"/>
        <end position="312"/>
    </location>
</feature>
<feature type="compositionally biased region" description="Polar residues" evidence="4">
    <location>
        <begin position="247"/>
        <end position="257"/>
    </location>
</feature>
<dbReference type="InterPro" id="IPR036964">
    <property type="entry name" value="RASGEF_cat_dom_sf"/>
</dbReference>
<dbReference type="Gene3D" id="1.10.840.10">
    <property type="entry name" value="Ras guanine-nucleotide exchange factors catalytic domain"/>
    <property type="match status" value="1"/>
</dbReference>
<evidence type="ECO:0000259" key="7">
    <source>
        <dbReference type="PROSITE" id="PS51377"/>
    </source>
</evidence>
<feature type="region of interest" description="Disordered" evidence="4">
    <location>
        <begin position="2155"/>
        <end position="2175"/>
    </location>
</feature>
<dbReference type="InterPro" id="IPR029899">
    <property type="entry name" value="KNDC1"/>
</dbReference>
<evidence type="ECO:0000313" key="9">
    <source>
        <dbReference type="Proteomes" id="UP000700334"/>
    </source>
</evidence>
<evidence type="ECO:0000313" key="8">
    <source>
        <dbReference type="EMBL" id="KAG8517493.1"/>
    </source>
</evidence>
<dbReference type="Pfam" id="PF00618">
    <property type="entry name" value="RasGEF_N"/>
    <property type="match status" value="1"/>
</dbReference>
<dbReference type="GO" id="GO:0043025">
    <property type="term" value="C:neuronal cell body"/>
    <property type="evidence" value="ECO:0007669"/>
    <property type="project" value="TreeGrafter"/>
</dbReference>
<dbReference type="PANTHER" id="PTHR21560:SF0">
    <property type="entry name" value="KINASE NON-CATALYTIC C-LOBE DOMAIN-CONTAINING PROTEIN 1"/>
    <property type="match status" value="1"/>
</dbReference>
<feature type="region of interest" description="Disordered" evidence="4">
    <location>
        <begin position="100"/>
        <end position="143"/>
    </location>
</feature>
<evidence type="ECO:0000256" key="3">
    <source>
        <dbReference type="PROSITE-ProRule" id="PRU00168"/>
    </source>
</evidence>
<feature type="region of interest" description="Disordered" evidence="4">
    <location>
        <begin position="172"/>
        <end position="336"/>
    </location>
</feature>
<dbReference type="PROSITE" id="PS50212">
    <property type="entry name" value="RASGEF_NTER"/>
    <property type="match status" value="1"/>
</dbReference>
<feature type="compositionally biased region" description="Low complexity" evidence="4">
    <location>
        <begin position="821"/>
        <end position="833"/>
    </location>
</feature>
<feature type="region of interest" description="Disordered" evidence="4">
    <location>
        <begin position="979"/>
        <end position="1061"/>
    </location>
</feature>
<dbReference type="Proteomes" id="UP000700334">
    <property type="component" value="Unassembled WGS sequence"/>
</dbReference>
<reference evidence="8" key="1">
    <citation type="journal article" date="2021" name="Evol. Appl.">
        <title>The genome of the Pyrenean desman and the effects of bottlenecks and inbreeding on the genomic landscape of an endangered species.</title>
        <authorList>
            <person name="Escoda L."/>
            <person name="Castresana J."/>
        </authorList>
    </citation>
    <scope>NUCLEOTIDE SEQUENCE</scope>
    <source>
        <strain evidence="8">IBE-C5619</strain>
    </source>
</reference>
<dbReference type="GO" id="GO:0032045">
    <property type="term" value="C:guanyl-nucleotide exchange factor complex"/>
    <property type="evidence" value="ECO:0007669"/>
    <property type="project" value="TreeGrafter"/>
</dbReference>
<gene>
    <name evidence="8" type="ORF">J0S82_009728</name>
</gene>
<dbReference type="InterPro" id="IPR000651">
    <property type="entry name" value="Ras-like_Gua-exchang_fac_N"/>
</dbReference>
<feature type="region of interest" description="Disordered" evidence="4">
    <location>
        <begin position="2350"/>
        <end position="2379"/>
    </location>
</feature>
<dbReference type="OrthoDB" id="10254377at2759"/>
<keyword evidence="8" id="KW-0418">Kinase</keyword>
<feature type="compositionally biased region" description="Basic and acidic residues" evidence="4">
    <location>
        <begin position="1023"/>
        <end position="1033"/>
    </location>
</feature>
<feature type="domain" description="KIND" evidence="7">
    <location>
        <begin position="344"/>
        <end position="800"/>
    </location>
</feature>
<feature type="region of interest" description="Disordered" evidence="4">
    <location>
        <begin position="538"/>
        <end position="620"/>
    </location>
</feature>
<feature type="compositionally biased region" description="Low complexity" evidence="4">
    <location>
        <begin position="1437"/>
        <end position="1450"/>
    </location>
</feature>
<dbReference type="GO" id="GO:0007264">
    <property type="term" value="P:small GTPase-mediated signal transduction"/>
    <property type="evidence" value="ECO:0007669"/>
    <property type="project" value="InterPro"/>
</dbReference>
<dbReference type="SMART" id="SM00750">
    <property type="entry name" value="KIND"/>
    <property type="match status" value="1"/>
</dbReference>
<feature type="domain" description="Ras-GEF" evidence="5">
    <location>
        <begin position="2060"/>
        <end position="2349"/>
    </location>
</feature>
<dbReference type="GO" id="GO:0005085">
    <property type="term" value="F:guanyl-nucleotide exchange factor activity"/>
    <property type="evidence" value="ECO:0007669"/>
    <property type="project" value="UniProtKB-KW"/>
</dbReference>
<name>A0A8J6DT83_GALPY</name>
<feature type="region of interest" description="Disordered" evidence="4">
    <location>
        <begin position="1924"/>
        <end position="1943"/>
    </location>
</feature>
<keyword evidence="9" id="KW-1185">Reference proteome</keyword>
<feature type="region of interest" description="Disordered" evidence="4">
    <location>
        <begin position="1334"/>
        <end position="1489"/>
    </location>
</feature>
<dbReference type="PROSITE" id="PS51377">
    <property type="entry name" value="KIND"/>
    <property type="match status" value="2"/>
</dbReference>
<feature type="compositionally biased region" description="Low complexity" evidence="4">
    <location>
        <begin position="313"/>
        <end position="327"/>
    </location>
</feature>
<dbReference type="Gene3D" id="1.10.510.10">
    <property type="entry name" value="Transferase(Phosphotransferase) domain 1"/>
    <property type="match status" value="3"/>
</dbReference>
<feature type="compositionally biased region" description="Low complexity" evidence="4">
    <location>
        <begin position="461"/>
        <end position="473"/>
    </location>
</feature>
<feature type="compositionally biased region" description="Pro residues" evidence="4">
    <location>
        <begin position="443"/>
        <end position="453"/>
    </location>
</feature>
<feature type="region of interest" description="Disordered" evidence="4">
    <location>
        <begin position="1605"/>
        <end position="1641"/>
    </location>
</feature>
<dbReference type="InterPro" id="IPR011019">
    <property type="entry name" value="KIND_dom"/>
</dbReference>
<dbReference type="InterPro" id="IPR001895">
    <property type="entry name" value="RASGEF_cat_dom"/>
</dbReference>
<feature type="compositionally biased region" description="Basic and acidic residues" evidence="4">
    <location>
        <begin position="1046"/>
        <end position="1058"/>
    </location>
</feature>
<feature type="compositionally biased region" description="Pro residues" evidence="4">
    <location>
        <begin position="265"/>
        <end position="281"/>
    </location>
</feature>
<keyword evidence="1 3" id="KW-0344">Guanine-nucleotide releasing factor</keyword>
<feature type="compositionally biased region" description="Low complexity" evidence="4">
    <location>
        <begin position="1408"/>
        <end position="1417"/>
    </location>
</feature>
<feature type="domain" description="N-terminal Ras-GEF" evidence="6">
    <location>
        <begin position="1819"/>
        <end position="1945"/>
    </location>
</feature>
<evidence type="ECO:0000256" key="4">
    <source>
        <dbReference type="SAM" id="MobiDB-lite"/>
    </source>
</evidence>
<comment type="caution">
    <text evidence="8">The sequence shown here is derived from an EMBL/GenBank/DDBJ whole genome shotgun (WGS) entry which is preliminary data.</text>
</comment>
<feature type="compositionally biased region" description="Pro residues" evidence="4">
    <location>
        <begin position="927"/>
        <end position="942"/>
    </location>
</feature>
<dbReference type="GO" id="GO:0016301">
    <property type="term" value="F:kinase activity"/>
    <property type="evidence" value="ECO:0007669"/>
    <property type="project" value="UniProtKB-KW"/>
</dbReference>
<evidence type="ECO:0000256" key="2">
    <source>
        <dbReference type="ARBA" id="ARBA00022737"/>
    </source>
</evidence>
<feature type="compositionally biased region" description="Pro residues" evidence="4">
    <location>
        <begin position="1105"/>
        <end position="1137"/>
    </location>
</feature>
<dbReference type="Gene3D" id="1.20.870.10">
    <property type="entry name" value="Son of sevenless (SoS) protein Chain: S domain 1"/>
    <property type="match status" value="1"/>
</dbReference>
<dbReference type="SMART" id="SM00147">
    <property type="entry name" value="RasGEF"/>
    <property type="match status" value="1"/>
</dbReference>
<dbReference type="CDD" id="cd06224">
    <property type="entry name" value="REM"/>
    <property type="match status" value="1"/>
</dbReference>
<accession>A0A8J6DT83</accession>
<feature type="region of interest" description="Disordered" evidence="4">
    <location>
        <begin position="821"/>
        <end position="845"/>
    </location>
</feature>
<feature type="region of interest" description="Disordered" evidence="4">
    <location>
        <begin position="1075"/>
        <end position="1148"/>
    </location>
</feature>
<sequence>GAAAGRRTQDAGRGRGARGAAPAWSAESVDRMQARDPAAAAFYAEDAKDLDFFDFEPLPTVPEDEPTGVPVRGPAQPQAQNLRHVLGFCSAWARAHRATGHLSGSTPRPCPSPSAGEAVPGVLPRGPCLSRPQGPAESLEPPAGRCRLRPWPGRQPCPWKACAAGHRPSARRLAGGCPPLGELTPQQGGDRGREGAVREASGWPAGSAPGHLAPGVRRGEPGGGEQACGRPLTDGERQAASSPRLHTPSTLLSQSWGTAAAALHPAPPASRPPPAPPPPQAPQDRGPSWAPPHVSLPAAEAGSERPRGRERVAAAAGSSARGGPRPGTDSPWGPQLSAVSQENVSLADVLSLRGSGLGEQEAWAVCLECSLSLRSVAPAALFQTLCVSPDTLAFSTSGSVCFMEQLSGEAAGSAGGREGTAASQGLLLGRAARLSPLRREGPRPAPTLVPAPASPHGGGLEAAAGRGEPGGPARSRLTRRFSPAAPGAVQTLPLEPASTVTIHVASLCARPWDDPEGAFVPPEFDDTGNTFEVSAAGGLWLPKPLPSSEDDSEAGERTRHGPAWVLGPGHGPRRPDGAQRGAARHQRAPAEEGAGPAPLTRPGSRRESGLQEPQPLTEEQPLPSICAEKPLGLAGVGLVGGVCRRGRGPGRGGRGPPGGALASGWGALTRSPAQAHIYSLGATLKAALEYPAGPEPGPKLSQDLEALLSQMQAEDPGARPALQVAPHPQPRGRAALAWAALSLVEEKALLLLSVVALCEQKMQLASSRRLCRSLSAVGRRVLSIESFGAFPGERPPRAPDLAPAQLLAPAQAPQAARGRLRAPWGSAGAPGAPQEGALRAENGPTRASRAAHGACAREGACARQGGRLGTGPSSALLSHLWGADLRSWGLLGWWESGTDVTESAWRGRPRRQPGDPADPPITGAPLTPEPPGPEHPGTPPAKPLLSAPVRNGESCSLGQLAGLLLDVPRSWGGLEPDLPERGHLRKVQSFPRLPPAGPEASARCLPRPSARDLLPTSESPSADARKGPLDRSRGLSGAKALPKPRLRPEQGPEPRRDGVPGLASPCRTCCASWAGPSRSTSCGPCPTPASVPCARSASTQVMRPPRAPTPAPHPLPPPSWPTPAPHSHPLPRPAPPGHRPRQLTRLPPQPTWVPTPCWWPRTGPCASHRPPPTVRAPDSFFLAPEAAEQKPVTEKASVYCVAAVLWTAAKFSVPRDHKLALPRRLKALLLDMARRRAAERPSVAEASKRVPPAARHGQQEDPGPPEGVHLPGFPRAGGDTRLVAVQGPVPGPPRSRTGASELPPTLAAATHFTPVTLPARAAVARWVPAEPLPCRAWAPSEPCPLSRRDKPALPSGPAASPESEQPAPAAEPLQGLAPREPSRGHPPASAPASPPALEAQVLGPAPPGASAGGLRPLAKPPGALATEHRGQESASTRSALRGPALAAAGPESPGGTAAQEQGDQTPDGHPERPQPADPMFCPPSVDAPPVPGRAACPSLQEAMRLIQEEFAFDGYLDNGLEALIMGEHILALRDLTFATFCGAVSEKFSDLYWGEKLLCNLFAAVNRRDSAPEGAPGPAPAALEADTEELSGGNLEVGFRPQKSLRAGREQQAEAPRQAGLSPEAVARPARREEGSLAGLPSGSPGWGSAFYEEACFGADVHSYAQQMAGQQALDADARSPELEQQLVIEKRNYRKTLKFYQKLLQKEKRNKGSEVKTMLSKLKGQLEETQAKVQLLGLPRLWSPGPRPGRPSLARGYSPASPQVLYAERWGLEPCALPDIVNMAAAQCDTLAFSPLDESSSLIFYNVSKPARGGRQRKGRVLQAGTPLGLMAYLYSSDAFLEGYVQQFLYTFRYFCTPQDFLRFLLDRISGTLSRAPQDPTSGKIYRRSFCLLQAWVEDCLSVDFARNAGLLGSLEDFISSKVTAGRPHPQGPRGSCDSPAPAQILPLDGAAEHLLGLLEAGGDRRAEGAPCGVDAEDPGVEEETRPLSALCKRLSEDGGSWKSFPWRLSRGSGPAVPQAKERQYSIAAALPRPCFLEDMHGPPIKASEKGPYFLTEYSAHQLFTQLTLLQQELFQKCHPVHFLNSRALGVTDRNMALPRAGPADGPAAPAGSLFLPSYVQDRYLLQLLRSADDISTWVAAEIISSPNTKLPRPPRAFLENQGPPQLQGRRASPGPSWAAPAECAALQLQVNLLSKFLLIAKSCYEHRNFATAMQILWGLEHTAVRQSPAWRILPAKMAEIMEELKAVEVFLKSDSLCLMEGRRSRAQPTLPSARLLAMHVQQLETGGFTMTNGAHRWSKLRNIARVVSQVPAFQESPYTFPADPKLQAHLRRRVARFSGADVALLAADSRPGGPAGGSGKPARKIQDKLRRMRATFQ</sequence>
<feature type="region of interest" description="Disordered" evidence="4">
    <location>
        <begin position="901"/>
        <end position="950"/>
    </location>
</feature>
<feature type="domain" description="KIND" evidence="7">
    <location>
        <begin position="1169"/>
        <end position="1283"/>
    </location>
</feature>
<feature type="region of interest" description="Disordered" evidence="4">
    <location>
        <begin position="437"/>
        <end position="473"/>
    </location>
</feature>
<dbReference type="FunFam" id="1.20.870.10:FF:000014">
    <property type="entry name" value="Kinase non-catalytic C-lobe domain-containing 1"/>
    <property type="match status" value="1"/>
</dbReference>
<evidence type="ECO:0000256" key="1">
    <source>
        <dbReference type="ARBA" id="ARBA00022658"/>
    </source>
</evidence>
<dbReference type="GO" id="GO:0048814">
    <property type="term" value="P:regulation of dendrite morphogenesis"/>
    <property type="evidence" value="ECO:0007669"/>
    <property type="project" value="TreeGrafter"/>
</dbReference>
<proteinExistence type="predicted"/>
<dbReference type="EMBL" id="JAGFMF010011658">
    <property type="protein sequence ID" value="KAG8517493.1"/>
    <property type="molecule type" value="Genomic_DNA"/>
</dbReference>
<organism evidence="8 9">
    <name type="scientific">Galemys pyrenaicus</name>
    <name type="common">Iberian desman</name>
    <name type="synonym">Pyrenean desman</name>
    <dbReference type="NCBI Taxonomy" id="202257"/>
    <lineage>
        <taxon>Eukaryota</taxon>
        <taxon>Metazoa</taxon>
        <taxon>Chordata</taxon>
        <taxon>Craniata</taxon>
        <taxon>Vertebrata</taxon>
        <taxon>Euteleostomi</taxon>
        <taxon>Mammalia</taxon>
        <taxon>Eutheria</taxon>
        <taxon>Laurasiatheria</taxon>
        <taxon>Eulipotyphla</taxon>
        <taxon>Talpidae</taxon>
        <taxon>Galemys</taxon>
    </lineage>
</organism>
<dbReference type="SUPFAM" id="SSF48366">
    <property type="entry name" value="Ras GEF"/>
    <property type="match status" value="1"/>
</dbReference>
<keyword evidence="2" id="KW-0677">Repeat</keyword>
<dbReference type="PROSITE" id="PS50009">
    <property type="entry name" value="RASGEF_CAT"/>
    <property type="match status" value="1"/>
</dbReference>
<feature type="compositionally biased region" description="Low complexity" evidence="4">
    <location>
        <begin position="1352"/>
        <end position="1378"/>
    </location>
</feature>
<evidence type="ECO:0000259" key="6">
    <source>
        <dbReference type="PROSITE" id="PS50212"/>
    </source>
</evidence>
<dbReference type="Pfam" id="PF00617">
    <property type="entry name" value="RasGEF"/>
    <property type="match status" value="1"/>
</dbReference>
<feature type="non-terminal residue" evidence="8">
    <location>
        <position position="1"/>
    </location>
</feature>
<dbReference type="PANTHER" id="PTHR21560">
    <property type="entry name" value="VERY KIND PROTEIN"/>
    <property type="match status" value="1"/>
</dbReference>
<dbReference type="InterPro" id="IPR023578">
    <property type="entry name" value="Ras_GEF_dom_sf"/>
</dbReference>